<feature type="binding site" evidence="2">
    <location>
        <begin position="7"/>
        <end position="15"/>
    </location>
    <ligand>
        <name>ATP</name>
        <dbReference type="ChEBI" id="CHEBI:30616"/>
    </ligand>
</feature>
<feature type="domain" description="Deoxynucleoside kinase" evidence="3">
    <location>
        <begin position="3"/>
        <end position="197"/>
    </location>
</feature>
<evidence type="ECO:0000313" key="5">
    <source>
        <dbReference type="Proteomes" id="UP000483362"/>
    </source>
</evidence>
<gene>
    <name evidence="4" type="ORF">FYJ29_01940</name>
</gene>
<dbReference type="CDD" id="cd01673">
    <property type="entry name" value="dNK"/>
    <property type="match status" value="1"/>
</dbReference>
<dbReference type="AlphaFoldDB" id="A0A6L5XBE9"/>
<keyword evidence="2" id="KW-0547">Nucleotide-binding</keyword>
<evidence type="ECO:0000313" key="4">
    <source>
        <dbReference type="EMBL" id="MSS16538.1"/>
    </source>
</evidence>
<dbReference type="SUPFAM" id="SSF52540">
    <property type="entry name" value="P-loop containing nucleoside triphosphate hydrolases"/>
    <property type="match status" value="1"/>
</dbReference>
<accession>A0A6L5XBE9</accession>
<dbReference type="Pfam" id="PF01712">
    <property type="entry name" value="dNK"/>
    <property type="match status" value="1"/>
</dbReference>
<dbReference type="InterPro" id="IPR031314">
    <property type="entry name" value="DNK_dom"/>
</dbReference>
<keyword evidence="4" id="KW-0808">Transferase</keyword>
<keyword evidence="2" id="KW-0067">ATP-binding</keyword>
<comment type="caution">
    <text evidence="4">The sequence shown here is derived from an EMBL/GenBank/DDBJ whole genome shotgun (WGS) entry which is preliminary data.</text>
</comment>
<dbReference type="PANTHER" id="PTHR10513:SF35">
    <property type="entry name" value="DEOXYADENOSINE KINASE"/>
    <property type="match status" value="1"/>
</dbReference>
<dbReference type="InterPro" id="IPR027417">
    <property type="entry name" value="P-loop_NTPase"/>
</dbReference>
<dbReference type="InterPro" id="IPR050566">
    <property type="entry name" value="Deoxyribonucleoside_kinase"/>
</dbReference>
<dbReference type="PIRSF" id="PIRSF000705">
    <property type="entry name" value="DNK"/>
    <property type="match status" value="1"/>
</dbReference>
<evidence type="ECO:0000259" key="3">
    <source>
        <dbReference type="Pfam" id="PF01712"/>
    </source>
</evidence>
<dbReference type="PANTHER" id="PTHR10513">
    <property type="entry name" value="DEOXYNUCLEOSIDE KINASE"/>
    <property type="match status" value="1"/>
</dbReference>
<dbReference type="RefSeq" id="WP_154326893.1">
    <property type="nucleotide sequence ID" value="NZ_CP045696.1"/>
</dbReference>
<dbReference type="GO" id="GO:0019136">
    <property type="term" value="F:deoxynucleoside kinase activity"/>
    <property type="evidence" value="ECO:0007669"/>
    <property type="project" value="InterPro"/>
</dbReference>
<sequence length="211" mass="25116">MHIVIAGNIGSGKTTLTKMLAHHYGWEPRFEQVEYNPYLEDYYRDLKRWSFNMEVFFLKERFRDLLLINQSSKTIIQDRSIYEGVYVFTACNHAMGNLSQRDFETYMELFDDMMSVVRLPDLMIYLRASVTHLVENIERRARSYEQKMPLDYLTNLNERYEDFVFNKYTGRKMVVEVDNIDFKHNARDMAAIINRIDGQLFGLFSGRPDNP</sequence>
<evidence type="ECO:0000256" key="1">
    <source>
        <dbReference type="PIRSR" id="PIRSR000705-1"/>
    </source>
</evidence>
<feature type="active site" description="Proton acceptor" evidence="1">
    <location>
        <position position="78"/>
    </location>
</feature>
<dbReference type="GO" id="GO:0005737">
    <property type="term" value="C:cytoplasm"/>
    <property type="evidence" value="ECO:0007669"/>
    <property type="project" value="TreeGrafter"/>
</dbReference>
<proteinExistence type="predicted"/>
<organism evidence="4 5">
    <name type="scientific">Sodaliphilus pleomorphus</name>
    <dbReference type="NCBI Taxonomy" id="2606626"/>
    <lineage>
        <taxon>Bacteria</taxon>
        <taxon>Pseudomonadati</taxon>
        <taxon>Bacteroidota</taxon>
        <taxon>Bacteroidia</taxon>
        <taxon>Bacteroidales</taxon>
        <taxon>Muribaculaceae</taxon>
        <taxon>Sodaliphilus</taxon>
    </lineage>
</organism>
<name>A0A6L5XBE9_9BACT</name>
<keyword evidence="5" id="KW-1185">Reference proteome</keyword>
<dbReference type="GO" id="GO:0005524">
    <property type="term" value="F:ATP binding"/>
    <property type="evidence" value="ECO:0007669"/>
    <property type="project" value="UniProtKB-KW"/>
</dbReference>
<dbReference type="InterPro" id="IPR002624">
    <property type="entry name" value="DCK/DGK"/>
</dbReference>
<dbReference type="EMBL" id="VULT01000002">
    <property type="protein sequence ID" value="MSS16538.1"/>
    <property type="molecule type" value="Genomic_DNA"/>
</dbReference>
<reference evidence="4 5" key="1">
    <citation type="submission" date="2019-08" db="EMBL/GenBank/DDBJ databases">
        <title>In-depth cultivation of the pig gut microbiome towards novel bacterial diversity and tailored functional studies.</title>
        <authorList>
            <person name="Wylensek D."/>
            <person name="Hitch T.C.A."/>
            <person name="Clavel T."/>
        </authorList>
    </citation>
    <scope>NUCLEOTIDE SEQUENCE [LARGE SCALE GENOMIC DNA]</scope>
    <source>
        <strain evidence="4 5">Oil-RF-744-WCA-WT-10</strain>
    </source>
</reference>
<protein>
    <submittedName>
        <fullName evidence="4">Deoxynucleoside kinase</fullName>
    </submittedName>
</protein>
<keyword evidence="4" id="KW-0418">Kinase</keyword>
<evidence type="ECO:0000256" key="2">
    <source>
        <dbReference type="PIRSR" id="PIRSR000705-3"/>
    </source>
</evidence>
<dbReference type="Gene3D" id="3.40.50.300">
    <property type="entry name" value="P-loop containing nucleotide triphosphate hydrolases"/>
    <property type="match status" value="1"/>
</dbReference>
<dbReference type="Proteomes" id="UP000483362">
    <property type="component" value="Unassembled WGS sequence"/>
</dbReference>